<keyword evidence="1" id="KW-0614">Plasmid</keyword>
<dbReference type="AlphaFoldDB" id="A0A5P3AKL2"/>
<geneLocation type="plasmid" evidence="2">
    <name>pridsm_01</name>
</geneLocation>
<accession>A0A5P3AKL2</accession>
<proteinExistence type="predicted"/>
<evidence type="ECO:0000313" key="1">
    <source>
        <dbReference type="EMBL" id="QEW29837.1"/>
    </source>
</evidence>
<sequence length="51" mass="5548">MRAVRSTKKSFCAASSNSKVEPFWPIAAALGPLGSQTGGVWLLFFWQTVAF</sequence>
<gene>
    <name evidence="1" type="ORF">RIdsm_05683</name>
</gene>
<organism evidence="1 2">
    <name type="scientific">Roseovarius indicus</name>
    <dbReference type="NCBI Taxonomy" id="540747"/>
    <lineage>
        <taxon>Bacteria</taxon>
        <taxon>Pseudomonadati</taxon>
        <taxon>Pseudomonadota</taxon>
        <taxon>Alphaproteobacteria</taxon>
        <taxon>Rhodobacterales</taxon>
        <taxon>Roseobacteraceae</taxon>
        <taxon>Roseovarius</taxon>
    </lineage>
</organism>
<protein>
    <submittedName>
        <fullName evidence="1">Uncharacterized protein</fullName>
    </submittedName>
</protein>
<name>A0A5P3AKL2_9RHOB</name>
<dbReference type="KEGG" id="rid:RIdsm_05683"/>
<dbReference type="EMBL" id="CP031599">
    <property type="protein sequence ID" value="QEW29837.1"/>
    <property type="molecule type" value="Genomic_DNA"/>
</dbReference>
<dbReference type="Proteomes" id="UP000325785">
    <property type="component" value="Plasmid pRIdsm_01"/>
</dbReference>
<evidence type="ECO:0000313" key="2">
    <source>
        <dbReference type="Proteomes" id="UP000325785"/>
    </source>
</evidence>
<reference evidence="1 2" key="1">
    <citation type="submission" date="2018-08" db="EMBL/GenBank/DDBJ databases">
        <title>Genetic Globetrotter - A new plasmid hitch-hiking vast phylogenetic and geographic distances.</title>
        <authorList>
            <person name="Vollmers J."/>
            <person name="Petersen J."/>
        </authorList>
    </citation>
    <scope>NUCLEOTIDE SEQUENCE [LARGE SCALE GENOMIC DNA]</scope>
    <source>
        <strain evidence="1 2">DSM 26383</strain>
        <plasmid evidence="2">pridsm_01</plasmid>
    </source>
</reference>